<evidence type="ECO:0000259" key="4">
    <source>
        <dbReference type="PROSITE" id="PS01124"/>
    </source>
</evidence>
<keyword evidence="1" id="KW-0805">Transcription regulation</keyword>
<feature type="domain" description="HTH araC/xylS-type" evidence="4">
    <location>
        <begin position="178"/>
        <end position="276"/>
    </location>
</feature>
<dbReference type="SMART" id="SM00342">
    <property type="entry name" value="HTH_ARAC"/>
    <property type="match status" value="1"/>
</dbReference>
<dbReference type="SUPFAM" id="SSF51215">
    <property type="entry name" value="Regulatory protein AraC"/>
    <property type="match status" value="1"/>
</dbReference>
<accession>A0ABY4RPP3</accession>
<dbReference type="PANTHER" id="PTHR43280:SF30">
    <property type="entry name" value="MMSAB OPERON REGULATORY PROTEIN"/>
    <property type="match status" value="1"/>
</dbReference>
<reference evidence="5" key="1">
    <citation type="submission" date="2018-02" db="EMBL/GenBank/DDBJ databases">
        <authorList>
            <person name="Kim S.-K."/>
            <person name="Jung H.-I."/>
            <person name="Lee S.-W."/>
        </authorList>
    </citation>
    <scope>NUCLEOTIDE SEQUENCE</scope>
    <source>
        <strain evidence="5">SK3146</strain>
    </source>
</reference>
<dbReference type="InterPro" id="IPR003313">
    <property type="entry name" value="AraC-bd"/>
</dbReference>
<dbReference type="SUPFAM" id="SSF46689">
    <property type="entry name" value="Homeodomain-like"/>
    <property type="match status" value="2"/>
</dbReference>
<dbReference type="InterPro" id="IPR009057">
    <property type="entry name" value="Homeodomain-like_sf"/>
</dbReference>
<dbReference type="CDD" id="cd06986">
    <property type="entry name" value="cupin_MmsR-like_N"/>
    <property type="match status" value="1"/>
</dbReference>
<dbReference type="Pfam" id="PF02311">
    <property type="entry name" value="AraC_binding"/>
    <property type="match status" value="1"/>
</dbReference>
<dbReference type="RefSeq" id="WP_249866102.1">
    <property type="nucleotide sequence ID" value="NZ_CP027059.1"/>
</dbReference>
<dbReference type="Gene3D" id="2.60.120.280">
    <property type="entry name" value="Regulatory protein AraC"/>
    <property type="match status" value="1"/>
</dbReference>
<dbReference type="Proteomes" id="UP001057134">
    <property type="component" value="Chromosome"/>
</dbReference>
<keyword evidence="3" id="KW-0804">Transcription</keyword>
<protein>
    <submittedName>
        <fullName evidence="5">HTH-type transcriptional activator Btr</fullName>
    </submittedName>
</protein>
<keyword evidence="6" id="KW-1185">Reference proteome</keyword>
<evidence type="ECO:0000256" key="2">
    <source>
        <dbReference type="ARBA" id="ARBA00023125"/>
    </source>
</evidence>
<dbReference type="Gene3D" id="1.10.10.60">
    <property type="entry name" value="Homeodomain-like"/>
    <property type="match status" value="2"/>
</dbReference>
<keyword evidence="2" id="KW-0238">DNA-binding</keyword>
<evidence type="ECO:0000256" key="3">
    <source>
        <dbReference type="ARBA" id="ARBA00023163"/>
    </source>
</evidence>
<dbReference type="PANTHER" id="PTHR43280">
    <property type="entry name" value="ARAC-FAMILY TRANSCRIPTIONAL REGULATOR"/>
    <property type="match status" value="1"/>
</dbReference>
<evidence type="ECO:0000313" key="5">
    <source>
        <dbReference type="EMBL" id="UQZ84165.1"/>
    </source>
</evidence>
<evidence type="ECO:0000313" key="6">
    <source>
        <dbReference type="Proteomes" id="UP001057134"/>
    </source>
</evidence>
<dbReference type="InterPro" id="IPR018060">
    <property type="entry name" value="HTH_AraC"/>
</dbReference>
<dbReference type="InterPro" id="IPR037923">
    <property type="entry name" value="HTH-like"/>
</dbReference>
<organism evidence="5 6">
    <name type="scientific">Paenibacillus konkukensis</name>
    <dbReference type="NCBI Taxonomy" id="2020716"/>
    <lineage>
        <taxon>Bacteria</taxon>
        <taxon>Bacillati</taxon>
        <taxon>Bacillota</taxon>
        <taxon>Bacilli</taxon>
        <taxon>Bacillales</taxon>
        <taxon>Paenibacillaceae</taxon>
        <taxon>Paenibacillus</taxon>
    </lineage>
</organism>
<dbReference type="PRINTS" id="PR00032">
    <property type="entry name" value="HTHARAC"/>
</dbReference>
<name>A0ABY4RPP3_9BACL</name>
<gene>
    <name evidence="5" type="primary">btr_11</name>
    <name evidence="5" type="ORF">SK3146_03398</name>
</gene>
<dbReference type="Pfam" id="PF12833">
    <property type="entry name" value="HTH_18"/>
    <property type="match status" value="1"/>
</dbReference>
<sequence>MTLLDYRYTSDASAPSIELKLYYCGYERCAPGHSWGPALKDHYKILYIHGGKGIYRTGDRIYELGEGQGFLLCPDVIASYRADDEDPWTYSWVAFNGLSAELYLRRAQLSPANPVFRCTDARSMDQCFLQVYEASKSKGSSDTRLLSALYGFLSMLIEEAQSHCPSAKPDNLRDLYVQKAVEFIQMNYSQPVAIADMADWIGLERKYLSKLFKSGTGMSPQDFLIHFRVSKACELMKNPALSIGEIAGSVGYKDQLLFSKMFRKVKGMPPSVYRRTSTT</sequence>
<dbReference type="InterPro" id="IPR020449">
    <property type="entry name" value="Tscrpt_reg_AraC-type_HTH"/>
</dbReference>
<proteinExistence type="predicted"/>
<dbReference type="EMBL" id="CP027059">
    <property type="protein sequence ID" value="UQZ84165.1"/>
    <property type="molecule type" value="Genomic_DNA"/>
</dbReference>
<dbReference type="PROSITE" id="PS01124">
    <property type="entry name" value="HTH_ARAC_FAMILY_2"/>
    <property type="match status" value="1"/>
</dbReference>
<reference evidence="5" key="2">
    <citation type="journal article" date="2021" name="J Anim Sci Technol">
        <title>Complete genome sequence of Paenibacillus konkukensis sp. nov. SK3146 as a potential probiotic strain.</title>
        <authorList>
            <person name="Jung H.I."/>
            <person name="Park S."/>
            <person name="Niu K.M."/>
            <person name="Lee S.W."/>
            <person name="Kothari D."/>
            <person name="Yi K.J."/>
            <person name="Kim S.K."/>
        </authorList>
    </citation>
    <scope>NUCLEOTIDE SEQUENCE</scope>
    <source>
        <strain evidence="5">SK3146</strain>
    </source>
</reference>
<evidence type="ECO:0000256" key="1">
    <source>
        <dbReference type="ARBA" id="ARBA00023015"/>
    </source>
</evidence>